<feature type="domain" description="Aminoacyl-transfer RNA synthetases class-II family profile" evidence="9">
    <location>
        <begin position="90"/>
        <end position="312"/>
    </location>
</feature>
<dbReference type="Pfam" id="PF03590">
    <property type="entry name" value="AsnA"/>
    <property type="match status" value="1"/>
</dbReference>
<evidence type="ECO:0000256" key="3">
    <source>
        <dbReference type="ARBA" id="ARBA00022605"/>
    </source>
</evidence>
<dbReference type="GO" id="GO:0070981">
    <property type="term" value="P:L-asparagine biosynthetic process"/>
    <property type="evidence" value="ECO:0007669"/>
    <property type="project" value="UniProtKB-UniRule"/>
</dbReference>
<dbReference type="RefSeq" id="WP_343251603.1">
    <property type="nucleotide sequence ID" value="NZ_HG937516.1"/>
</dbReference>
<organism evidence="10 11">
    <name type="scientific">Mycoplasma amphoriforme A39</name>
    <dbReference type="NCBI Taxonomy" id="572419"/>
    <lineage>
        <taxon>Bacteria</taxon>
        <taxon>Bacillati</taxon>
        <taxon>Mycoplasmatota</taxon>
        <taxon>Mollicutes</taxon>
        <taxon>Mycoplasmataceae</taxon>
        <taxon>Mycoplasma</taxon>
    </lineage>
</organism>
<evidence type="ECO:0000256" key="8">
    <source>
        <dbReference type="NCBIfam" id="TIGR00669"/>
    </source>
</evidence>
<dbReference type="PANTHER" id="PTHR30073">
    <property type="entry name" value="ASPARTATE--AMMONIA LIGASE"/>
    <property type="match status" value="1"/>
</dbReference>
<dbReference type="AlphaFoldDB" id="A0A292IH60"/>
<dbReference type="PANTHER" id="PTHR30073:SF5">
    <property type="entry name" value="ASPARTATE--AMMONIA LIGASE"/>
    <property type="match status" value="1"/>
</dbReference>
<evidence type="ECO:0000256" key="2">
    <source>
        <dbReference type="ARBA" id="ARBA00022598"/>
    </source>
</evidence>
<dbReference type="Gene3D" id="3.30.930.10">
    <property type="entry name" value="Bira Bifunctional Protein, Domain 2"/>
    <property type="match status" value="1"/>
</dbReference>
<keyword evidence="1 7" id="KW-0963">Cytoplasm</keyword>
<accession>A0A292IH60</accession>
<dbReference type="GO" id="GO:0005829">
    <property type="term" value="C:cytosol"/>
    <property type="evidence" value="ECO:0007669"/>
    <property type="project" value="TreeGrafter"/>
</dbReference>
<evidence type="ECO:0000256" key="7">
    <source>
        <dbReference type="HAMAP-Rule" id="MF_00555"/>
    </source>
</evidence>
<name>A0A292IH60_9MOLU</name>
<dbReference type="InterPro" id="IPR004618">
    <property type="entry name" value="AsnA"/>
</dbReference>
<comment type="catalytic activity">
    <reaction evidence="7">
        <text>L-aspartate + NH4(+) + ATP = L-asparagine + AMP + diphosphate + H(+)</text>
        <dbReference type="Rhea" id="RHEA:11372"/>
        <dbReference type="ChEBI" id="CHEBI:15378"/>
        <dbReference type="ChEBI" id="CHEBI:28938"/>
        <dbReference type="ChEBI" id="CHEBI:29991"/>
        <dbReference type="ChEBI" id="CHEBI:30616"/>
        <dbReference type="ChEBI" id="CHEBI:33019"/>
        <dbReference type="ChEBI" id="CHEBI:58048"/>
        <dbReference type="ChEBI" id="CHEBI:456215"/>
        <dbReference type="EC" id="6.3.1.1"/>
    </reaction>
</comment>
<dbReference type="NCBIfam" id="TIGR00669">
    <property type="entry name" value="asnA"/>
    <property type="match status" value="1"/>
</dbReference>
<evidence type="ECO:0000256" key="6">
    <source>
        <dbReference type="ARBA" id="ARBA00022888"/>
    </source>
</evidence>
<dbReference type="EMBL" id="HG937516">
    <property type="protein sequence ID" value="CDN40261.1"/>
    <property type="molecule type" value="Genomic_DNA"/>
</dbReference>
<evidence type="ECO:0000313" key="10">
    <source>
        <dbReference type="EMBL" id="CDN40261.1"/>
    </source>
</evidence>
<dbReference type="InterPro" id="IPR006195">
    <property type="entry name" value="aa-tRNA-synth_II"/>
</dbReference>
<dbReference type="KEGG" id="mamp:MAMA39_01370"/>
<keyword evidence="2 7" id="KW-0436">Ligase</keyword>
<keyword evidence="11" id="KW-1185">Reference proteome</keyword>
<dbReference type="UniPathway" id="UPA00134">
    <property type="reaction ID" value="UER00194"/>
</dbReference>
<keyword evidence="5 7" id="KW-0067">ATP-binding</keyword>
<dbReference type="PIRSF" id="PIRSF001555">
    <property type="entry name" value="Asp_ammon_ligase"/>
    <property type="match status" value="1"/>
</dbReference>
<dbReference type="PROSITE" id="PS50862">
    <property type="entry name" value="AA_TRNA_LIGASE_II"/>
    <property type="match status" value="1"/>
</dbReference>
<reference evidence="10 11" key="1">
    <citation type="journal article" date="2015" name="Clin. Infect. Dis.">
        <title>Genomic Investigations unmask Mycoplasma amphoriforme, a new respiratory pathogen.</title>
        <authorList>
            <person name="Gillespie S.H."/>
            <person name="Ling C.L."/>
            <person name="Oravcova K."/>
            <person name="Pinheiro M."/>
            <person name="Wells L."/>
            <person name="Bryant J.M."/>
            <person name="McHugh T.D."/>
            <person name="Bebear C."/>
            <person name="Webster D."/>
            <person name="Harris S.R."/>
            <person name="Seth-Smith H.M."/>
            <person name="Thomson N.R."/>
        </authorList>
    </citation>
    <scope>NUCLEOTIDE SEQUENCE [LARGE SCALE GENOMIC DNA]</scope>
    <source>
        <strain evidence="10 11">A39</strain>
    </source>
</reference>
<comment type="similarity">
    <text evidence="7">Belongs to the class-II aminoacyl-tRNA synthetase family. AsnA subfamily.</text>
</comment>
<dbReference type="GO" id="GO:0004071">
    <property type="term" value="F:aspartate-ammonia ligase activity"/>
    <property type="evidence" value="ECO:0007669"/>
    <property type="project" value="UniProtKB-UniRule"/>
</dbReference>
<evidence type="ECO:0000313" key="11">
    <source>
        <dbReference type="Proteomes" id="UP000261764"/>
    </source>
</evidence>
<keyword evidence="6 7" id="KW-0061">Asparagine biosynthesis</keyword>
<evidence type="ECO:0000256" key="5">
    <source>
        <dbReference type="ARBA" id="ARBA00022840"/>
    </source>
</evidence>
<evidence type="ECO:0000256" key="1">
    <source>
        <dbReference type="ARBA" id="ARBA00022490"/>
    </source>
</evidence>
<dbReference type="InterPro" id="IPR045864">
    <property type="entry name" value="aa-tRNA-synth_II/BPL/LPL"/>
</dbReference>
<evidence type="ECO:0000259" key="9">
    <source>
        <dbReference type="PROSITE" id="PS50862"/>
    </source>
</evidence>
<sequence length="326" mass="37489">MKKISLLETQKAIKFIKDFFQNNLSKKLKLHRVSAPIIVASGTGINDDLSGSEHSLKFSSKINGVSAEVIHSLAKWKRWVIKRYEIPTHEGVYTDMNALRIEEELDDVHSIYVDQWDWELKIKASERNLEFLKKIVNDIYGVIRKTQLATLAKYGDNKDWKLPNKIKFISSQEVLDMYPKMSTKEREDAIAKKHKAVFLMGIGHKLSNGKTHDLRSPDYDDWNLNGDIIVYNQKTNKALELSSMGIRVNAASLDQQLKLVNATDRKNLMFHQMLLTNKLPQTIGGGIGQSRLCYLFLQKLHIGEIQSSVWTDKIYKDCERKKITLL</sequence>
<evidence type="ECO:0000256" key="4">
    <source>
        <dbReference type="ARBA" id="ARBA00022741"/>
    </source>
</evidence>
<dbReference type="Proteomes" id="UP000261764">
    <property type="component" value="Chromosome I"/>
</dbReference>
<keyword evidence="3 7" id="KW-0028">Amino-acid biosynthesis</keyword>
<dbReference type="SUPFAM" id="SSF55681">
    <property type="entry name" value="Class II aaRS and biotin synthetases"/>
    <property type="match status" value="1"/>
</dbReference>
<gene>
    <name evidence="7" type="primary">asnA</name>
    <name evidence="10" type="ORF">MAMA39_01370</name>
</gene>
<keyword evidence="4 7" id="KW-0547">Nucleotide-binding</keyword>
<dbReference type="EC" id="6.3.1.1" evidence="7 8"/>
<comment type="subcellular location">
    <subcellularLocation>
        <location evidence="7">Cytoplasm</location>
    </subcellularLocation>
</comment>
<comment type="pathway">
    <text evidence="7">Amino-acid biosynthesis; L-asparagine biosynthesis; L-asparagine from L-aspartate (ammonia route): step 1/1.</text>
</comment>
<dbReference type="HAMAP" id="MF_00555">
    <property type="entry name" value="AsnA"/>
    <property type="match status" value="1"/>
</dbReference>
<proteinExistence type="inferred from homology"/>
<protein>
    <recommendedName>
        <fullName evidence="7 8">Aspartate--ammonia ligase</fullName>
        <ecNumber evidence="7 8">6.3.1.1</ecNumber>
    </recommendedName>
    <alternativeName>
        <fullName evidence="7">Asparagine synthetase A</fullName>
    </alternativeName>
</protein>
<dbReference type="GO" id="GO:0005524">
    <property type="term" value="F:ATP binding"/>
    <property type="evidence" value="ECO:0007669"/>
    <property type="project" value="UniProtKB-UniRule"/>
</dbReference>